<evidence type="ECO:0000256" key="3">
    <source>
        <dbReference type="ARBA" id="ARBA00022630"/>
    </source>
</evidence>
<dbReference type="PANTHER" id="PTHR48105">
    <property type="entry name" value="THIOREDOXIN REDUCTASE 1-RELATED-RELATED"/>
    <property type="match status" value="1"/>
</dbReference>
<dbReference type="Gene3D" id="3.50.50.60">
    <property type="entry name" value="FAD/NAD(P)-binding domain"/>
    <property type="match status" value="2"/>
</dbReference>
<reference evidence="6" key="1">
    <citation type="submission" date="2021-12" db="EMBL/GenBank/DDBJ databases">
        <title>Alicyclobacillaceae gen. nov., sp. nov., isolated from chalcocite enrichment system.</title>
        <authorList>
            <person name="Jiang Z."/>
        </authorList>
    </citation>
    <scope>NUCLEOTIDE SEQUENCE</scope>
    <source>
        <strain evidence="6">MYW30-H2</strain>
    </source>
</reference>
<dbReference type="PRINTS" id="PR00368">
    <property type="entry name" value="FADPNR"/>
</dbReference>
<organism evidence="6 7">
    <name type="scientific">Fodinisporobacter ferrooxydans</name>
    <dbReference type="NCBI Taxonomy" id="2901836"/>
    <lineage>
        <taxon>Bacteria</taxon>
        <taxon>Bacillati</taxon>
        <taxon>Bacillota</taxon>
        <taxon>Bacilli</taxon>
        <taxon>Bacillales</taxon>
        <taxon>Alicyclobacillaceae</taxon>
        <taxon>Fodinisporobacter</taxon>
    </lineage>
</organism>
<comment type="subunit">
    <text evidence="2">Homodimer.</text>
</comment>
<sequence>MQQHQVVIIGAGPAGISAAIWSTRLGLSTIVLEKNDKIGGQLVNIRNDLIDYPGFSATTGSKLQQEFQKHLQSTFAKVYLQRQVTRIDDKNQVVHTTAGSIAYQYLIVATGARERRLQVPGAHLLASQPISATRDRELFSGKHVVVVGGGDRACEGACLLADAGAFVTLIHRSKQFRARHEFIQKITHHSHIAIRTQSTVQKIFGTMKIDGVEVGNPDLSIRSEVIPADAVLVRIGTQPNSILLQGIVEMDHEGYCTVDFHGQSSIKSIFCIGDLQVHSNDSSIAVSVGQGMLAAKRISMLIEEEKKRG</sequence>
<dbReference type="InterPro" id="IPR023753">
    <property type="entry name" value="FAD/NAD-binding_dom"/>
</dbReference>
<dbReference type="SUPFAM" id="SSF51905">
    <property type="entry name" value="FAD/NAD(P)-binding domain"/>
    <property type="match status" value="1"/>
</dbReference>
<keyword evidence="3" id="KW-0285">Flavoprotein</keyword>
<dbReference type="RefSeq" id="WP_347437131.1">
    <property type="nucleotide sequence ID" value="NZ_CP089291.1"/>
</dbReference>
<proteinExistence type="predicted"/>
<gene>
    <name evidence="6" type="ORF">LSG31_21700</name>
</gene>
<evidence type="ECO:0000256" key="1">
    <source>
        <dbReference type="ARBA" id="ARBA00001974"/>
    </source>
</evidence>
<name>A0ABY4CLS9_9BACL</name>
<dbReference type="Pfam" id="PF07992">
    <property type="entry name" value="Pyr_redox_2"/>
    <property type="match status" value="1"/>
</dbReference>
<feature type="domain" description="FAD/NAD(P)-binding" evidence="5">
    <location>
        <begin position="5"/>
        <end position="278"/>
    </location>
</feature>
<dbReference type="InterPro" id="IPR036188">
    <property type="entry name" value="FAD/NAD-bd_sf"/>
</dbReference>
<keyword evidence="4" id="KW-0560">Oxidoreductase</keyword>
<evidence type="ECO:0000256" key="2">
    <source>
        <dbReference type="ARBA" id="ARBA00011738"/>
    </source>
</evidence>
<protein>
    <submittedName>
        <fullName evidence="6">NAD(P)/FAD-dependent oxidoreductase</fullName>
    </submittedName>
</protein>
<evidence type="ECO:0000259" key="5">
    <source>
        <dbReference type="Pfam" id="PF07992"/>
    </source>
</evidence>
<dbReference type="PRINTS" id="PR00469">
    <property type="entry name" value="PNDRDTASEII"/>
</dbReference>
<dbReference type="Proteomes" id="UP000830167">
    <property type="component" value="Chromosome"/>
</dbReference>
<keyword evidence="7" id="KW-1185">Reference proteome</keyword>
<evidence type="ECO:0000256" key="4">
    <source>
        <dbReference type="ARBA" id="ARBA00023002"/>
    </source>
</evidence>
<comment type="cofactor">
    <cofactor evidence="1">
        <name>FAD</name>
        <dbReference type="ChEBI" id="CHEBI:57692"/>
    </cofactor>
</comment>
<dbReference type="EMBL" id="CP089291">
    <property type="protein sequence ID" value="UOF90436.1"/>
    <property type="molecule type" value="Genomic_DNA"/>
</dbReference>
<accession>A0ABY4CLS9</accession>
<evidence type="ECO:0000313" key="6">
    <source>
        <dbReference type="EMBL" id="UOF90436.1"/>
    </source>
</evidence>
<evidence type="ECO:0000313" key="7">
    <source>
        <dbReference type="Proteomes" id="UP000830167"/>
    </source>
</evidence>
<dbReference type="InterPro" id="IPR050097">
    <property type="entry name" value="Ferredoxin-NADP_redctase_2"/>
</dbReference>